<feature type="coiled-coil region" evidence="2">
    <location>
        <begin position="427"/>
        <end position="531"/>
    </location>
</feature>
<feature type="region of interest" description="Disordered" evidence="3">
    <location>
        <begin position="563"/>
        <end position="600"/>
    </location>
</feature>
<keyword evidence="2" id="KW-0175">Coiled coil</keyword>
<dbReference type="Pfam" id="PF25526">
    <property type="entry name" value="LIP-1"/>
    <property type="match status" value="1"/>
</dbReference>
<feature type="coiled-coil region" evidence="2">
    <location>
        <begin position="185"/>
        <end position="219"/>
    </location>
</feature>
<reference evidence="5 6" key="1">
    <citation type="submission" date="2024-11" db="EMBL/GenBank/DDBJ databases">
        <title>Adaptive evolution of stress response genes in parasites aligns with host niche diversity.</title>
        <authorList>
            <person name="Hahn C."/>
            <person name="Resl P."/>
        </authorList>
    </citation>
    <scope>NUCLEOTIDE SEQUENCE [LARGE SCALE GENOMIC DNA]</scope>
    <source>
        <strain evidence="5">EGGRZ-B1_66</strain>
        <tissue evidence="5">Body</tissue>
    </source>
</reference>
<gene>
    <name evidence="5" type="primary">PPFIA1</name>
    <name evidence="5" type="ORF">Ciccas_007295</name>
</gene>
<evidence type="ECO:0000256" key="1">
    <source>
        <dbReference type="ARBA" id="ARBA00022737"/>
    </source>
</evidence>
<feature type="domain" description="Liprin-alpha CC2" evidence="4">
    <location>
        <begin position="270"/>
        <end position="517"/>
    </location>
</feature>
<feature type="region of interest" description="Disordered" evidence="3">
    <location>
        <begin position="773"/>
        <end position="884"/>
    </location>
</feature>
<feature type="compositionally biased region" description="Polar residues" evidence="3">
    <location>
        <begin position="563"/>
        <end position="575"/>
    </location>
</feature>
<protein>
    <submittedName>
        <fullName evidence="5">Liprin-alpha-1</fullName>
    </submittedName>
</protein>
<feature type="region of interest" description="Disordered" evidence="3">
    <location>
        <begin position="1"/>
        <end position="24"/>
    </location>
</feature>
<accession>A0ABD2Q790</accession>
<dbReference type="InterPro" id="IPR029515">
    <property type="entry name" value="Liprin"/>
</dbReference>
<evidence type="ECO:0000256" key="2">
    <source>
        <dbReference type="SAM" id="Coils"/>
    </source>
</evidence>
<feature type="compositionally biased region" description="Basic and acidic residues" evidence="3">
    <location>
        <begin position="818"/>
        <end position="832"/>
    </location>
</feature>
<evidence type="ECO:0000256" key="3">
    <source>
        <dbReference type="SAM" id="MobiDB-lite"/>
    </source>
</evidence>
<comment type="caution">
    <text evidence="5">The sequence shown here is derived from an EMBL/GenBank/DDBJ whole genome shotgun (WGS) entry which is preliminary data.</text>
</comment>
<keyword evidence="1" id="KW-0677">Repeat</keyword>
<sequence>MMPTISENGVTQGDHESINSAEGANVEDMLLSMLDERDRLMEALRSAQEQVEFTRNQLADAQRERDLIQHEMESYIPQDVAAYTKQIAELREQLNDRNEEVSDLKAERNNTKLLLEHLECLVARHERSLRMTVIKRQANIPGSVASQLESNLSGSIDFNSTGGISSEVEVLKALKSLFDHHKALDEKIRERLKVAQERANNLQDLLSETESQLKFERNRSSALEHTHPHAAPYRAHHMTDKSTNTDFNFRPQMQSPLETSKSVEMQMRECEHLRKMLNEKEENLIEAKRKIMELNNRISDLDMDSNRIQQKAKFQNEQIEKLRGDVEKRQQGQDLLEVRATELECKYMQAQKDLASSTEENAKLKNDVMSKTSWISQLQEKTKDLERKLNQTSTELKELIHSNVQQSPNALLEPISNQLKDMAPGHAKQMQLLREELEETRKQLVDARADLEKAKNRESMNDESNQRLVATVDRLLTESNERLQRHLEERMQSLQQKRDLAHELDHLRRLLQETQKNRDQAREECVKLRKEQNLLLATVRQYRTEFTELQSMMMNKMIQNNDSLLTPMIPNSSPLSEQHKSHSIKSHSNSQGPSSAPVTSRLNENRMYPEKPPASLTEDPSLATYQNAADIYGKLPLNNLLNGSVELEGKQPSSHSWGWARHQNDDDQAQFNPQALAEIIQDQLNAINAEIRLIEEEKQNTDIRSEEIQSRAGMVDEVCCSPVPKCRVSDVVDSRFQGPLTPGVVRKANAGQIGSPRHSTLPAKMSHRAAAMNQPPAPGQFMHGMRSQHFSPRPEQVSPQHSGTEVKSLEKMLAQGKAEADNATKPSSERRLQTGQSSSGIARAYDLPVRFPTTQQANPTPTGPNLDGKVRRHVPSWPTIPLAI</sequence>
<feature type="coiled-coil region" evidence="2">
    <location>
        <begin position="30"/>
        <end position="121"/>
    </location>
</feature>
<dbReference type="AlphaFoldDB" id="A0ABD2Q790"/>
<name>A0ABD2Q790_9PLAT</name>
<evidence type="ECO:0000313" key="6">
    <source>
        <dbReference type="Proteomes" id="UP001626550"/>
    </source>
</evidence>
<feature type="coiled-coil region" evidence="2">
    <location>
        <begin position="263"/>
        <end position="402"/>
    </location>
</feature>
<proteinExistence type="predicted"/>
<dbReference type="InterPro" id="IPR057892">
    <property type="entry name" value="LIP-1_CC2"/>
</dbReference>
<feature type="compositionally biased region" description="Polar residues" evidence="3">
    <location>
        <begin position="1"/>
        <end position="11"/>
    </location>
</feature>
<feature type="non-terminal residue" evidence="5">
    <location>
        <position position="884"/>
    </location>
</feature>
<dbReference type="PANTHER" id="PTHR12587:SF20">
    <property type="entry name" value="LIPRIN-ALPHA, ISOFORM E"/>
    <property type="match status" value="1"/>
</dbReference>
<evidence type="ECO:0000313" key="5">
    <source>
        <dbReference type="EMBL" id="KAL3314091.1"/>
    </source>
</evidence>
<keyword evidence="6" id="KW-1185">Reference proteome</keyword>
<feature type="coiled-coil region" evidence="2">
    <location>
        <begin position="677"/>
        <end position="704"/>
    </location>
</feature>
<dbReference type="Proteomes" id="UP001626550">
    <property type="component" value="Unassembled WGS sequence"/>
</dbReference>
<dbReference type="EMBL" id="JBJKFK010001098">
    <property type="protein sequence ID" value="KAL3314091.1"/>
    <property type="molecule type" value="Genomic_DNA"/>
</dbReference>
<dbReference type="PANTHER" id="PTHR12587">
    <property type="entry name" value="LAR INTERACTING PROTEIN LIP -RELATED PROTEIN"/>
    <property type="match status" value="1"/>
</dbReference>
<evidence type="ECO:0000259" key="4">
    <source>
        <dbReference type="Pfam" id="PF25526"/>
    </source>
</evidence>
<organism evidence="5 6">
    <name type="scientific">Cichlidogyrus casuarinus</name>
    <dbReference type="NCBI Taxonomy" id="1844966"/>
    <lineage>
        <taxon>Eukaryota</taxon>
        <taxon>Metazoa</taxon>
        <taxon>Spiralia</taxon>
        <taxon>Lophotrochozoa</taxon>
        <taxon>Platyhelminthes</taxon>
        <taxon>Monogenea</taxon>
        <taxon>Monopisthocotylea</taxon>
        <taxon>Dactylogyridea</taxon>
        <taxon>Ancyrocephalidae</taxon>
        <taxon>Cichlidogyrus</taxon>
    </lineage>
</organism>